<name>A0ABN7WN11_GIGMA</name>
<proteinExistence type="predicted"/>
<dbReference type="EMBL" id="CAJVQB010053009">
    <property type="protein sequence ID" value="CAG8836178.1"/>
    <property type="molecule type" value="Genomic_DNA"/>
</dbReference>
<feature type="non-terminal residue" evidence="2">
    <location>
        <position position="1"/>
    </location>
</feature>
<feature type="compositionally biased region" description="Basic and acidic residues" evidence="1">
    <location>
        <begin position="93"/>
        <end position="106"/>
    </location>
</feature>
<evidence type="ECO:0000313" key="2">
    <source>
        <dbReference type="EMBL" id="CAG8836178.1"/>
    </source>
</evidence>
<gene>
    <name evidence="2" type="ORF">GMARGA_LOCUS32908</name>
</gene>
<protein>
    <submittedName>
        <fullName evidence="2">12009_t:CDS:1</fullName>
    </submittedName>
</protein>
<feature type="region of interest" description="Disordered" evidence="1">
    <location>
        <begin position="93"/>
        <end position="120"/>
    </location>
</feature>
<sequence length="150" mass="17235">NLTTLRAEGAHAILKIYFQVSVVTKVSIKKVYKQFLKASNATPQNLLQPCSGAFKLLMKLPETNNFLQQKWEEYRQQFESLQLHQKNIILEKPKNPEVQPMREHPVGAKNHPQSSTERDSSTFELVMGKYRKCGICHGIEYNSRTCPSTE</sequence>
<reference evidence="2 3" key="1">
    <citation type="submission" date="2021-06" db="EMBL/GenBank/DDBJ databases">
        <authorList>
            <person name="Kallberg Y."/>
            <person name="Tangrot J."/>
            <person name="Rosling A."/>
        </authorList>
    </citation>
    <scope>NUCLEOTIDE SEQUENCE [LARGE SCALE GENOMIC DNA]</scope>
    <source>
        <strain evidence="2 3">120-4 pot B 10/14</strain>
    </source>
</reference>
<evidence type="ECO:0000256" key="1">
    <source>
        <dbReference type="SAM" id="MobiDB-lite"/>
    </source>
</evidence>
<organism evidence="2 3">
    <name type="scientific">Gigaspora margarita</name>
    <dbReference type="NCBI Taxonomy" id="4874"/>
    <lineage>
        <taxon>Eukaryota</taxon>
        <taxon>Fungi</taxon>
        <taxon>Fungi incertae sedis</taxon>
        <taxon>Mucoromycota</taxon>
        <taxon>Glomeromycotina</taxon>
        <taxon>Glomeromycetes</taxon>
        <taxon>Diversisporales</taxon>
        <taxon>Gigasporaceae</taxon>
        <taxon>Gigaspora</taxon>
    </lineage>
</organism>
<evidence type="ECO:0000313" key="3">
    <source>
        <dbReference type="Proteomes" id="UP000789901"/>
    </source>
</evidence>
<feature type="non-terminal residue" evidence="2">
    <location>
        <position position="150"/>
    </location>
</feature>
<keyword evidence="3" id="KW-1185">Reference proteome</keyword>
<comment type="caution">
    <text evidence="2">The sequence shown here is derived from an EMBL/GenBank/DDBJ whole genome shotgun (WGS) entry which is preliminary data.</text>
</comment>
<dbReference type="Proteomes" id="UP000789901">
    <property type="component" value="Unassembled WGS sequence"/>
</dbReference>
<accession>A0ABN7WN11</accession>